<sequence>MMAGIIVPEHLLKTHKIAPIEGTMADLRKLLRPVLQADILPHCDKLVNIDFNKEYECCVSKLFN</sequence>
<gene>
    <name evidence="1" type="ORF">PR048_009008</name>
</gene>
<comment type="caution">
    <text evidence="1">The sequence shown here is derived from an EMBL/GenBank/DDBJ whole genome shotgun (WGS) entry which is preliminary data.</text>
</comment>
<reference evidence="1 2" key="1">
    <citation type="submission" date="2023-02" db="EMBL/GenBank/DDBJ databases">
        <title>LHISI_Scaffold_Assembly.</title>
        <authorList>
            <person name="Stuart O.P."/>
            <person name="Cleave R."/>
            <person name="Magrath M.J.L."/>
            <person name="Mikheyev A.S."/>
        </authorList>
    </citation>
    <scope>NUCLEOTIDE SEQUENCE [LARGE SCALE GENOMIC DNA]</scope>
    <source>
        <strain evidence="1">Daus_M_001</strain>
        <tissue evidence="1">Leg muscle</tissue>
    </source>
</reference>
<name>A0ABQ9HZL0_9NEOP</name>
<protein>
    <submittedName>
        <fullName evidence="1">Uncharacterized protein</fullName>
    </submittedName>
</protein>
<keyword evidence="2" id="KW-1185">Reference proteome</keyword>
<accession>A0ABQ9HZL0</accession>
<proteinExistence type="predicted"/>
<dbReference type="EMBL" id="JARBHB010000003">
    <property type="protein sequence ID" value="KAJ8889509.1"/>
    <property type="molecule type" value="Genomic_DNA"/>
</dbReference>
<evidence type="ECO:0000313" key="2">
    <source>
        <dbReference type="Proteomes" id="UP001159363"/>
    </source>
</evidence>
<dbReference type="Proteomes" id="UP001159363">
    <property type="component" value="Chromosome 3"/>
</dbReference>
<evidence type="ECO:0000313" key="1">
    <source>
        <dbReference type="EMBL" id="KAJ8889509.1"/>
    </source>
</evidence>
<organism evidence="1 2">
    <name type="scientific">Dryococelus australis</name>
    <dbReference type="NCBI Taxonomy" id="614101"/>
    <lineage>
        <taxon>Eukaryota</taxon>
        <taxon>Metazoa</taxon>
        <taxon>Ecdysozoa</taxon>
        <taxon>Arthropoda</taxon>
        <taxon>Hexapoda</taxon>
        <taxon>Insecta</taxon>
        <taxon>Pterygota</taxon>
        <taxon>Neoptera</taxon>
        <taxon>Polyneoptera</taxon>
        <taxon>Phasmatodea</taxon>
        <taxon>Verophasmatodea</taxon>
        <taxon>Anareolatae</taxon>
        <taxon>Phasmatidae</taxon>
        <taxon>Eurycanthinae</taxon>
        <taxon>Dryococelus</taxon>
    </lineage>
</organism>